<evidence type="ECO:0000313" key="3">
    <source>
        <dbReference type="Proteomes" id="UP000509684"/>
    </source>
</evidence>
<dbReference type="PANTHER" id="PTHR35984">
    <property type="entry name" value="PERIPLASMIC SERINE PROTEASE"/>
    <property type="match status" value="1"/>
</dbReference>
<dbReference type="InterPro" id="IPR029045">
    <property type="entry name" value="ClpP/crotonase-like_dom_sf"/>
</dbReference>
<dbReference type="KEGG" id="acog:HWD57_10935"/>
<dbReference type="PANTHER" id="PTHR35984:SF1">
    <property type="entry name" value="PERIPLASMIC SERINE PROTEASE"/>
    <property type="match status" value="1"/>
</dbReference>
<dbReference type="SUPFAM" id="SSF52096">
    <property type="entry name" value="ClpP/crotonase"/>
    <property type="match status" value="1"/>
</dbReference>
<gene>
    <name evidence="2" type="ORF">HWD57_10935</name>
</gene>
<feature type="region of interest" description="Disordered" evidence="1">
    <location>
        <begin position="273"/>
        <end position="307"/>
    </location>
</feature>
<feature type="compositionally biased region" description="Basic and acidic residues" evidence="1">
    <location>
        <begin position="294"/>
        <end position="307"/>
    </location>
</feature>
<sequence>MRAIVNEVANQHQADVFLYLGSIDRHGYEDISRLCREEKTRAKVLLVLSTLGGDAHAGYRIARALTHHYGGYSILVPGLCKSAGTLICLGARELIMADQAELGPLDVQVRKSDELFDMGSGLDTVQALNYLQDQAMNAFRNYMVDLTVGGGISTRMAAEIASKLATGLFGPVYGQIDPIRVAEMQRAIEIAYAYGERLSSASKNLKADALGRLVSNYPSHSFVIDRKEAREIFAEIRQATGFEQELALATYSDNPGQLGGPATVLNLNNLSTEATHESSNHTEDAGTAAPGIETNERAGGKAGENGH</sequence>
<dbReference type="AlphaFoldDB" id="A0A7D5NE58"/>
<dbReference type="Pfam" id="PF01972">
    <property type="entry name" value="SDH_protease"/>
    <property type="match status" value="1"/>
</dbReference>
<evidence type="ECO:0000256" key="1">
    <source>
        <dbReference type="SAM" id="MobiDB-lite"/>
    </source>
</evidence>
<dbReference type="EMBL" id="CP058708">
    <property type="protein sequence ID" value="QLH52532.1"/>
    <property type="molecule type" value="Genomic_DNA"/>
</dbReference>
<evidence type="ECO:0000313" key="2">
    <source>
        <dbReference type="EMBL" id="QLH52532.1"/>
    </source>
</evidence>
<dbReference type="GO" id="GO:0016020">
    <property type="term" value="C:membrane"/>
    <property type="evidence" value="ECO:0007669"/>
    <property type="project" value="InterPro"/>
</dbReference>
<accession>A0A7D5NE58</accession>
<name>A0A7D5NE58_9PROT</name>
<feature type="compositionally biased region" description="Basic and acidic residues" evidence="1">
    <location>
        <begin position="274"/>
        <end position="284"/>
    </location>
</feature>
<reference evidence="2 3" key="1">
    <citation type="journal article" date="2019" name="Microbiome">
        <title>Annotated bacterial chromosomes from frame-shift-corrected long-read metagenomic data.</title>
        <authorList>
            <person name="Arumugam K."/>
            <person name="Bagci C."/>
            <person name="Bessarab I."/>
            <person name="Beier S."/>
            <person name="Buchfink B."/>
            <person name="Gorska A."/>
            <person name="Qiu G."/>
            <person name="Huson D.H."/>
            <person name="Williams R.B.H."/>
        </authorList>
    </citation>
    <scope>NUCLEOTIDE SEQUENCE [LARGE SCALE GENOMIC DNA]</scope>
    <source>
        <strain evidence="2">SSA1</strain>
    </source>
</reference>
<dbReference type="Proteomes" id="UP000509684">
    <property type="component" value="Chromosome"/>
</dbReference>
<dbReference type="InterPro" id="IPR002825">
    <property type="entry name" value="Pept_S49_ser-pept_pro"/>
</dbReference>
<proteinExistence type="predicted"/>
<dbReference type="Gene3D" id="3.90.226.10">
    <property type="entry name" value="2-enoyl-CoA Hydratase, Chain A, domain 1"/>
    <property type="match status" value="1"/>
</dbReference>
<organism evidence="2 3">
    <name type="scientific">Candidatus Accumulibacter cognatus</name>
    <dbReference type="NCBI Taxonomy" id="2954383"/>
    <lineage>
        <taxon>Bacteria</taxon>
        <taxon>Pseudomonadati</taxon>
        <taxon>Pseudomonadota</taxon>
        <taxon>Betaproteobacteria</taxon>
        <taxon>Candidatus Accumulibacter</taxon>
    </lineage>
</organism>
<protein>
    <submittedName>
        <fullName evidence="2">SppA protein</fullName>
    </submittedName>
</protein>